<dbReference type="AlphaFoldDB" id="A0A0R3W6T3"/>
<evidence type="ECO:0000256" key="4">
    <source>
        <dbReference type="ARBA" id="ARBA00023136"/>
    </source>
</evidence>
<evidence type="ECO:0000313" key="8">
    <source>
        <dbReference type="WBParaSite" id="TASK_0000592801-mRNA-1"/>
    </source>
</evidence>
<sequence length="329" mass="36156">MHQPVTTCHLMMAPPRTYHNSATQHSSQVEANPCQSASHLLVFSSVCIMPLLITISSCILLATFLALASFGIALETSDSVTQDLVKKLLVDFKISESDLNELAHFAAKNNHIGAAFIVVGLIMAAVCLIGLISAQNDWKILLNTFAAILIILLFVEAIILIVYFAHPDKLATPLLHTMEELLEAYTDVGSNNSMAKAVWNTVMREELKCDNHVYSECCGINGYEDFGEFRDTLFGGQRMLWLPRECCNSSFNCITSHAQAAGAPGCKDKLTACTAGYSKYLLCVSVFTLLMQQQEDGVQVTNNLLSTFQNAFIVFPIAHVLLKKLDLNQ</sequence>
<keyword evidence="7" id="KW-1185">Reference proteome</keyword>
<dbReference type="CDD" id="cd03127">
    <property type="entry name" value="tetraspanin_LEL"/>
    <property type="match status" value="1"/>
</dbReference>
<keyword evidence="3 5" id="KW-1133">Transmembrane helix</keyword>
<accession>A0A0R3W6T3</accession>
<dbReference type="Pfam" id="PF00335">
    <property type="entry name" value="Tetraspanin"/>
    <property type="match status" value="1"/>
</dbReference>
<reference evidence="6 7" key="2">
    <citation type="submission" date="2018-11" db="EMBL/GenBank/DDBJ databases">
        <authorList>
            <consortium name="Pathogen Informatics"/>
        </authorList>
    </citation>
    <scope>NUCLEOTIDE SEQUENCE [LARGE SCALE GENOMIC DNA]</scope>
</reference>
<dbReference type="PANTHER" id="PTHR19282:SF544">
    <property type="entry name" value="TETRASPANIN"/>
    <property type="match status" value="1"/>
</dbReference>
<evidence type="ECO:0000313" key="7">
    <source>
        <dbReference type="Proteomes" id="UP000282613"/>
    </source>
</evidence>
<dbReference type="InterPro" id="IPR008952">
    <property type="entry name" value="Tetraspanin_EC2_sf"/>
</dbReference>
<feature type="transmembrane region" description="Helical" evidence="5">
    <location>
        <begin position="48"/>
        <end position="74"/>
    </location>
</feature>
<dbReference type="GO" id="GO:0005886">
    <property type="term" value="C:plasma membrane"/>
    <property type="evidence" value="ECO:0007669"/>
    <property type="project" value="TreeGrafter"/>
</dbReference>
<dbReference type="EMBL" id="UYRS01018452">
    <property type="protein sequence ID" value="VDK35857.1"/>
    <property type="molecule type" value="Genomic_DNA"/>
</dbReference>
<dbReference type="SUPFAM" id="SSF48652">
    <property type="entry name" value="Tetraspanin"/>
    <property type="match status" value="1"/>
</dbReference>
<organism evidence="8">
    <name type="scientific">Taenia asiatica</name>
    <name type="common">Asian tapeworm</name>
    <dbReference type="NCBI Taxonomy" id="60517"/>
    <lineage>
        <taxon>Eukaryota</taxon>
        <taxon>Metazoa</taxon>
        <taxon>Spiralia</taxon>
        <taxon>Lophotrochozoa</taxon>
        <taxon>Platyhelminthes</taxon>
        <taxon>Cestoda</taxon>
        <taxon>Eucestoda</taxon>
        <taxon>Cyclophyllidea</taxon>
        <taxon>Taeniidae</taxon>
        <taxon>Taenia</taxon>
    </lineage>
</organism>
<dbReference type="InterPro" id="IPR018499">
    <property type="entry name" value="Tetraspanin/Peripherin"/>
</dbReference>
<dbReference type="Gene3D" id="1.10.1450.10">
    <property type="entry name" value="Tetraspanin"/>
    <property type="match status" value="1"/>
</dbReference>
<dbReference type="WBParaSite" id="TASK_0000592801-mRNA-1">
    <property type="protein sequence ID" value="TASK_0000592801-mRNA-1"/>
    <property type="gene ID" value="TASK_0000592801"/>
</dbReference>
<gene>
    <name evidence="6" type="ORF">TASK_LOCUS5929</name>
</gene>
<dbReference type="PANTHER" id="PTHR19282">
    <property type="entry name" value="TETRASPANIN"/>
    <property type="match status" value="1"/>
</dbReference>
<feature type="transmembrane region" description="Helical" evidence="5">
    <location>
        <begin position="112"/>
        <end position="134"/>
    </location>
</feature>
<dbReference type="STRING" id="60517.A0A0R3W6T3"/>
<dbReference type="Proteomes" id="UP000282613">
    <property type="component" value="Unassembled WGS sequence"/>
</dbReference>
<evidence type="ECO:0000256" key="5">
    <source>
        <dbReference type="SAM" id="Phobius"/>
    </source>
</evidence>
<comment type="subcellular location">
    <subcellularLocation>
        <location evidence="1">Membrane</location>
        <topology evidence="1">Multi-pass membrane protein</topology>
    </subcellularLocation>
</comment>
<keyword evidence="4 5" id="KW-0472">Membrane</keyword>
<keyword evidence="2 5" id="KW-0812">Transmembrane</keyword>
<evidence type="ECO:0000256" key="3">
    <source>
        <dbReference type="ARBA" id="ARBA00022989"/>
    </source>
</evidence>
<evidence type="ECO:0000256" key="1">
    <source>
        <dbReference type="ARBA" id="ARBA00004141"/>
    </source>
</evidence>
<evidence type="ECO:0000313" key="6">
    <source>
        <dbReference type="EMBL" id="VDK35857.1"/>
    </source>
</evidence>
<protein>
    <submittedName>
        <fullName evidence="8">Tetraspanin</fullName>
    </submittedName>
</protein>
<evidence type="ECO:0000256" key="2">
    <source>
        <dbReference type="ARBA" id="ARBA00022692"/>
    </source>
</evidence>
<name>A0A0R3W6T3_TAEAS</name>
<proteinExistence type="predicted"/>
<feature type="transmembrane region" description="Helical" evidence="5">
    <location>
        <begin position="140"/>
        <end position="165"/>
    </location>
</feature>
<dbReference type="OrthoDB" id="10552798at2759"/>
<reference evidence="8" key="1">
    <citation type="submission" date="2017-02" db="UniProtKB">
        <authorList>
            <consortium name="WormBaseParasite"/>
        </authorList>
    </citation>
    <scope>IDENTIFICATION</scope>
</reference>